<dbReference type="RefSeq" id="WP_377240449.1">
    <property type="nucleotide sequence ID" value="NZ_JBHLXP010000001.1"/>
</dbReference>
<evidence type="ECO:0000256" key="1">
    <source>
        <dbReference type="SAM" id="Phobius"/>
    </source>
</evidence>
<dbReference type="EMBL" id="JBHLXP010000001">
    <property type="protein sequence ID" value="MFC0047293.1"/>
    <property type="molecule type" value="Genomic_DNA"/>
</dbReference>
<keyword evidence="1" id="KW-0812">Transmembrane</keyword>
<feature type="transmembrane region" description="Helical" evidence="1">
    <location>
        <begin position="21"/>
        <end position="46"/>
    </location>
</feature>
<keyword evidence="1" id="KW-0472">Membrane</keyword>
<evidence type="ECO:0000313" key="3">
    <source>
        <dbReference type="Proteomes" id="UP001589813"/>
    </source>
</evidence>
<keyword evidence="3" id="KW-1185">Reference proteome</keyword>
<protein>
    <recommendedName>
        <fullName evidence="4">DUF3592 domain-containing protein</fullName>
    </recommendedName>
</protein>
<keyword evidence="1" id="KW-1133">Transmembrane helix</keyword>
<organism evidence="2 3">
    <name type="scientific">Rheinheimera tilapiae</name>
    <dbReference type="NCBI Taxonomy" id="875043"/>
    <lineage>
        <taxon>Bacteria</taxon>
        <taxon>Pseudomonadati</taxon>
        <taxon>Pseudomonadota</taxon>
        <taxon>Gammaproteobacteria</taxon>
        <taxon>Chromatiales</taxon>
        <taxon>Chromatiaceae</taxon>
        <taxon>Rheinheimera</taxon>
    </lineage>
</organism>
<dbReference type="Proteomes" id="UP001589813">
    <property type="component" value="Unassembled WGS sequence"/>
</dbReference>
<sequence>MFHRLKFLDRMESWIDFKIRNASIFYLIISTLVLVAISFFFSTYIYGVDPKELKRERGVLEWFYCDKKMSGTDYLYIKSSFSERRILFSAYADCDNIESIMHLNDKKIDYAVDFYVKKQTDNSSVGYPPEIYAIDYNGVKFIHPSGGLGVHTNFNTFIIVVYYLIYKLLYTIWWRFRSKVNSPPVQ</sequence>
<reference evidence="2 3" key="1">
    <citation type="submission" date="2024-09" db="EMBL/GenBank/DDBJ databases">
        <authorList>
            <person name="Sun Q."/>
            <person name="Mori K."/>
        </authorList>
    </citation>
    <scope>NUCLEOTIDE SEQUENCE [LARGE SCALE GENOMIC DNA]</scope>
    <source>
        <strain evidence="2 3">KCTC 23315</strain>
    </source>
</reference>
<comment type="caution">
    <text evidence="2">The sequence shown here is derived from an EMBL/GenBank/DDBJ whole genome shotgun (WGS) entry which is preliminary data.</text>
</comment>
<evidence type="ECO:0008006" key="4">
    <source>
        <dbReference type="Google" id="ProtNLM"/>
    </source>
</evidence>
<gene>
    <name evidence="2" type="ORF">ACFFJP_03185</name>
</gene>
<name>A0ABV6BBA7_9GAMM</name>
<proteinExistence type="predicted"/>
<feature type="transmembrane region" description="Helical" evidence="1">
    <location>
        <begin position="154"/>
        <end position="173"/>
    </location>
</feature>
<accession>A0ABV6BBA7</accession>
<evidence type="ECO:0000313" key="2">
    <source>
        <dbReference type="EMBL" id="MFC0047293.1"/>
    </source>
</evidence>